<evidence type="ECO:0000313" key="3">
    <source>
        <dbReference type="Proteomes" id="UP000315003"/>
    </source>
</evidence>
<sequence length="152" mass="16558">MAAVTEDCNDLDPQEALEIANSAGDPPLFRCDLHDLRRWILAGHRCQEIAQSPIESRPANHTATSSRHQTGTKKAEHCVNASQCSAFGSTVGCRLSFGCLAVFAIEQPQQHGAGHKDRTVSTNHDADDQREGKGVNALATEEVQQHDNDQRC</sequence>
<feature type="region of interest" description="Disordered" evidence="1">
    <location>
        <begin position="110"/>
        <end position="133"/>
    </location>
</feature>
<evidence type="ECO:0000313" key="2">
    <source>
        <dbReference type="EMBL" id="QDT58665.1"/>
    </source>
</evidence>
<evidence type="ECO:0000256" key="1">
    <source>
        <dbReference type="SAM" id="MobiDB-lite"/>
    </source>
</evidence>
<gene>
    <name evidence="2" type="ORF">SV7mr_11580</name>
</gene>
<reference evidence="2 3" key="1">
    <citation type="submission" date="2019-02" db="EMBL/GenBank/DDBJ databases">
        <title>Deep-cultivation of Planctomycetes and their phenomic and genomic characterization uncovers novel biology.</title>
        <authorList>
            <person name="Wiegand S."/>
            <person name="Jogler M."/>
            <person name="Boedeker C."/>
            <person name="Pinto D."/>
            <person name="Vollmers J."/>
            <person name="Rivas-Marin E."/>
            <person name="Kohn T."/>
            <person name="Peeters S.H."/>
            <person name="Heuer A."/>
            <person name="Rast P."/>
            <person name="Oberbeckmann S."/>
            <person name="Bunk B."/>
            <person name="Jeske O."/>
            <person name="Meyerdierks A."/>
            <person name="Storesund J.E."/>
            <person name="Kallscheuer N."/>
            <person name="Luecker S."/>
            <person name="Lage O.M."/>
            <person name="Pohl T."/>
            <person name="Merkel B.J."/>
            <person name="Hornburger P."/>
            <person name="Mueller R.-W."/>
            <person name="Bruemmer F."/>
            <person name="Labrenz M."/>
            <person name="Spormann A.M."/>
            <person name="Op den Camp H."/>
            <person name="Overmann J."/>
            <person name="Amann R."/>
            <person name="Jetten M.S.M."/>
            <person name="Mascher T."/>
            <person name="Medema M.H."/>
            <person name="Devos D.P."/>
            <person name="Kaster A.-K."/>
            <person name="Ovreas L."/>
            <person name="Rohde M."/>
            <person name="Galperin M.Y."/>
            <person name="Jogler C."/>
        </authorList>
    </citation>
    <scope>NUCLEOTIDE SEQUENCE [LARGE SCALE GENOMIC DNA]</scope>
    <source>
        <strain evidence="2 3">SV_7m_r</strain>
    </source>
</reference>
<dbReference type="EMBL" id="CP036272">
    <property type="protein sequence ID" value="QDT58665.1"/>
    <property type="molecule type" value="Genomic_DNA"/>
</dbReference>
<dbReference type="AlphaFoldDB" id="A0A517SRA7"/>
<keyword evidence="3" id="KW-1185">Reference proteome</keyword>
<dbReference type="Proteomes" id="UP000315003">
    <property type="component" value="Chromosome"/>
</dbReference>
<organism evidence="2 3">
    <name type="scientific">Stieleria bergensis</name>
    <dbReference type="NCBI Taxonomy" id="2528025"/>
    <lineage>
        <taxon>Bacteria</taxon>
        <taxon>Pseudomonadati</taxon>
        <taxon>Planctomycetota</taxon>
        <taxon>Planctomycetia</taxon>
        <taxon>Pirellulales</taxon>
        <taxon>Pirellulaceae</taxon>
        <taxon>Stieleria</taxon>
    </lineage>
</organism>
<feature type="compositionally biased region" description="Basic and acidic residues" evidence="1">
    <location>
        <begin position="114"/>
        <end position="133"/>
    </location>
</feature>
<name>A0A517SRA7_9BACT</name>
<protein>
    <submittedName>
        <fullName evidence="2">Uncharacterized protein</fullName>
    </submittedName>
</protein>
<proteinExistence type="predicted"/>
<accession>A0A517SRA7</accession>